<gene>
    <name evidence="16" type="ORF">D9C73_012162</name>
</gene>
<dbReference type="Gene3D" id="2.30.39.10">
    <property type="entry name" value="Alpha-1-antitrypsin, domain 1"/>
    <property type="match status" value="1"/>
</dbReference>
<evidence type="ECO:0000256" key="12">
    <source>
        <dbReference type="RuleBase" id="RU000411"/>
    </source>
</evidence>
<evidence type="ECO:0000313" key="16">
    <source>
        <dbReference type="EMBL" id="TKS79010.1"/>
    </source>
</evidence>
<dbReference type="Pfam" id="PF07942">
    <property type="entry name" value="CARME"/>
    <property type="match status" value="1"/>
</dbReference>
<dbReference type="SUPFAM" id="SSF53335">
    <property type="entry name" value="S-adenosyl-L-methionine-dependent methyltransferases"/>
    <property type="match status" value="1"/>
</dbReference>
<comment type="function">
    <text evidence="11">N-methyltransferase that catalyzes the formation of anserine (beta-alanyl-N(Pi)-methyl-L-histidine) from carnosine. Anserine, a methylated derivative of carnosine (beta-alanyl-L-histidine), is an abundant constituent of vertebrate skeletal muscles. Also methylates other L-histidine-containing di- and tripeptides such as Gly-Gly-His, Gly-His and homocarnosine (GABA-His).</text>
</comment>
<evidence type="ECO:0000259" key="15">
    <source>
        <dbReference type="SMART" id="SM00093"/>
    </source>
</evidence>
<evidence type="ECO:0000256" key="7">
    <source>
        <dbReference type="ARBA" id="ARBA00022603"/>
    </source>
</evidence>
<dbReference type="GO" id="GO:0005634">
    <property type="term" value="C:nucleus"/>
    <property type="evidence" value="ECO:0007669"/>
    <property type="project" value="UniProtKB-SubCell"/>
</dbReference>
<dbReference type="InterPro" id="IPR036186">
    <property type="entry name" value="Serpin_sf"/>
</dbReference>
<dbReference type="InterPro" id="IPR029063">
    <property type="entry name" value="SAM-dependent_MTases_sf"/>
</dbReference>
<evidence type="ECO:0000256" key="11">
    <source>
        <dbReference type="ARBA" id="ARBA00054322"/>
    </source>
</evidence>
<evidence type="ECO:0000256" key="14">
    <source>
        <dbReference type="SAM" id="SignalP"/>
    </source>
</evidence>
<evidence type="ECO:0000256" key="13">
    <source>
        <dbReference type="SAM" id="MobiDB-lite"/>
    </source>
</evidence>
<evidence type="ECO:0000256" key="1">
    <source>
        <dbReference type="ARBA" id="ARBA00004123"/>
    </source>
</evidence>
<dbReference type="InterPro" id="IPR023796">
    <property type="entry name" value="Serpin_dom"/>
</dbReference>
<dbReference type="Gene3D" id="3.30.497.10">
    <property type="entry name" value="Antithrombin, subunit I, domain 2"/>
    <property type="match status" value="1"/>
</dbReference>
<comment type="similarity">
    <text evidence="3">Belongs to the carnosine N-methyltransferase family.</text>
</comment>
<feature type="domain" description="Serpin" evidence="15">
    <location>
        <begin position="39"/>
        <end position="356"/>
    </location>
</feature>
<organism evidence="16 17">
    <name type="scientific">Collichthys lucidus</name>
    <name type="common">Big head croaker</name>
    <name type="synonym">Sciaena lucida</name>
    <dbReference type="NCBI Taxonomy" id="240159"/>
    <lineage>
        <taxon>Eukaryota</taxon>
        <taxon>Metazoa</taxon>
        <taxon>Chordata</taxon>
        <taxon>Craniata</taxon>
        <taxon>Vertebrata</taxon>
        <taxon>Euteleostomi</taxon>
        <taxon>Actinopterygii</taxon>
        <taxon>Neopterygii</taxon>
        <taxon>Teleostei</taxon>
        <taxon>Neoteleostei</taxon>
        <taxon>Acanthomorphata</taxon>
        <taxon>Eupercaria</taxon>
        <taxon>Sciaenidae</taxon>
        <taxon>Collichthys</taxon>
    </lineage>
</organism>
<keyword evidence="7 16" id="KW-0489">Methyltransferase</keyword>
<evidence type="ECO:0000256" key="5">
    <source>
        <dbReference type="ARBA" id="ARBA00015448"/>
    </source>
</evidence>
<evidence type="ECO:0000256" key="6">
    <source>
        <dbReference type="ARBA" id="ARBA00022490"/>
    </source>
</evidence>
<dbReference type="PANTHER" id="PTHR12303">
    <property type="entry name" value="CARNOSINE N-METHYLTRANSFERASE"/>
    <property type="match status" value="1"/>
</dbReference>
<dbReference type="SUPFAM" id="SSF56574">
    <property type="entry name" value="Serpins"/>
    <property type="match status" value="1"/>
</dbReference>
<dbReference type="GO" id="GO:0005829">
    <property type="term" value="C:cytosol"/>
    <property type="evidence" value="ECO:0007669"/>
    <property type="project" value="UniProtKB-SubCell"/>
</dbReference>
<reference evidence="16 17" key="1">
    <citation type="submission" date="2019-01" db="EMBL/GenBank/DDBJ databases">
        <title>Genome Assembly of Collichthys lucidus.</title>
        <authorList>
            <person name="Cai M."/>
            <person name="Xiao S."/>
        </authorList>
    </citation>
    <scope>NUCLEOTIDE SEQUENCE [LARGE SCALE GENOMIC DNA]</scope>
    <source>
        <strain evidence="16">JT15FE1705JMU</strain>
        <tissue evidence="16">Muscle</tissue>
    </source>
</reference>
<dbReference type="PANTHER" id="PTHR12303:SF6">
    <property type="entry name" value="CARNOSINE N-METHYLTRANSFERASE"/>
    <property type="match status" value="1"/>
</dbReference>
<evidence type="ECO:0000256" key="2">
    <source>
        <dbReference type="ARBA" id="ARBA00004514"/>
    </source>
</evidence>
<proteinExistence type="inferred from homology"/>
<dbReference type="EC" id="2.1.1.22" evidence="4"/>
<feature type="chain" id="PRO_5020566285" description="Carnosine N-methyltransferase" evidence="14">
    <location>
        <begin position="21"/>
        <end position="823"/>
    </location>
</feature>
<evidence type="ECO:0000256" key="8">
    <source>
        <dbReference type="ARBA" id="ARBA00022679"/>
    </source>
</evidence>
<protein>
    <recommendedName>
        <fullName evidence="5">Carnosine N-methyltransferase</fullName>
        <ecNumber evidence="4">2.1.1.22</ecNumber>
    </recommendedName>
</protein>
<comment type="subcellular location">
    <subcellularLocation>
        <location evidence="2">Cytoplasm</location>
        <location evidence="2">Cytosol</location>
    </subcellularLocation>
    <subcellularLocation>
        <location evidence="1">Nucleus</location>
    </subcellularLocation>
</comment>
<keyword evidence="8 16" id="KW-0808">Transferase</keyword>
<keyword evidence="17" id="KW-1185">Reference proteome</keyword>
<keyword evidence="10" id="KW-0539">Nucleus</keyword>
<dbReference type="FunFam" id="3.40.50.150:FF:000094">
    <property type="entry name" value="Carnosine N-methyltransferase 1"/>
    <property type="match status" value="1"/>
</dbReference>
<dbReference type="GO" id="GO:0032259">
    <property type="term" value="P:methylation"/>
    <property type="evidence" value="ECO:0007669"/>
    <property type="project" value="UniProtKB-KW"/>
</dbReference>
<sequence length="823" mass="92975">MMHAALGIWILSAVICVGRSQHDLNDTQTDQDTQIATSANSVSLVAAANKSVSVALATLSVGARGRTHKQIFSGLGFNSTLLTQADVNQAFHALLERASRTSNGDTSEGTAVFMGNNSKPRPEFLETLKQSYHADGFTVDFANAADSANTINEYVKAKTNGKIEDLVKDPDPMTVMYLISYIYFKGKWATSFNPKRTHRSTFTVDGNTKVPVQMMNMENRFPLYRDQEINTWVLRLPFNGSYSMLLMLPDNMATLDRVVSPGHVNKWLKFMKTRSYHIYIPKFSIKTSYTLNDVLTGMGMTDMFSDHADFNGIAEDVELKVSEVVHQATLDVDEAGATAAAATGVRIVLKSMIVYPVLKFDRWQQCAFCRVVALLQLLDPPKKKLCRALIGWLQSFGSNMAEAGAGAEGAEGAQGGGGAGAGGAPPYFHKERLKYSPEEEARLERQHFWRIIDAFRFYRVHVEEQVKRAECQFRSLPQHHQNLLPNVLSNLSRISQCAHHNQELLQAIVHNSLHMFENIEYGEREDPRKARPSTTFDMDKLKSTIKQFVRDWSEVGRAERDSCYQPIIQEIQRLFPSDQYDVSKVSVLVPGAGLGRLAWEIARLGYICQGNEWSFFMLFSSNFVLNRCEQVNSFTVYPWIHQFSNNKKSSDQTRPIRFPDVNPQSLPLDADFSMVAGDFVEVYSEPESWDCVATCFFIDTAHNVIEYVETIWKILKPGGVWINLGPLLYHFENMANELSVELSYEDIRTAIVNFGFHIEVEKESVQTTYTENDRSMLRYVYDCVFFVVRKPVDLYFNGREDDQQQNSPPAAKSPRREGTDGLT</sequence>
<dbReference type="AlphaFoldDB" id="A0A4U5UWF1"/>
<dbReference type="SMART" id="SM01296">
    <property type="entry name" value="N2227"/>
    <property type="match status" value="1"/>
</dbReference>
<evidence type="ECO:0000313" key="17">
    <source>
        <dbReference type="Proteomes" id="UP000298787"/>
    </source>
</evidence>
<dbReference type="InterPro" id="IPR012901">
    <property type="entry name" value="CARME"/>
</dbReference>
<dbReference type="InterPro" id="IPR042185">
    <property type="entry name" value="Serpin_sf_2"/>
</dbReference>
<feature type="compositionally biased region" description="Basic and acidic residues" evidence="13">
    <location>
        <begin position="814"/>
        <end position="823"/>
    </location>
</feature>
<dbReference type="Proteomes" id="UP000298787">
    <property type="component" value="Chromosome 11"/>
</dbReference>
<dbReference type="Gene3D" id="3.40.50.150">
    <property type="entry name" value="Vaccinia Virus protein VP39"/>
    <property type="match status" value="1"/>
</dbReference>
<dbReference type="InterPro" id="IPR042178">
    <property type="entry name" value="Serpin_sf_1"/>
</dbReference>
<keyword evidence="9" id="KW-0949">S-adenosyl-L-methionine</keyword>
<accession>A0A4U5UWF1</accession>
<evidence type="ECO:0000256" key="3">
    <source>
        <dbReference type="ARBA" id="ARBA00010086"/>
    </source>
</evidence>
<feature type="region of interest" description="Disordered" evidence="13">
    <location>
        <begin position="798"/>
        <end position="823"/>
    </location>
</feature>
<comment type="similarity">
    <text evidence="12">Belongs to the serpin family.</text>
</comment>
<keyword evidence="6" id="KW-0963">Cytoplasm</keyword>
<dbReference type="GO" id="GO:0030735">
    <property type="term" value="F:carnosine N-methyltransferase activity"/>
    <property type="evidence" value="ECO:0007669"/>
    <property type="project" value="UniProtKB-EC"/>
</dbReference>
<dbReference type="GO" id="GO:0035498">
    <property type="term" value="P:carnosine metabolic process"/>
    <property type="evidence" value="ECO:0007669"/>
    <property type="project" value="UniProtKB-ARBA"/>
</dbReference>
<evidence type="ECO:0000256" key="4">
    <source>
        <dbReference type="ARBA" id="ARBA00012003"/>
    </source>
</evidence>
<dbReference type="EMBL" id="CM014088">
    <property type="protein sequence ID" value="TKS79010.1"/>
    <property type="molecule type" value="Genomic_DNA"/>
</dbReference>
<feature type="signal peptide" evidence="14">
    <location>
        <begin position="1"/>
        <end position="20"/>
    </location>
</feature>
<dbReference type="Pfam" id="PF00079">
    <property type="entry name" value="Serpin"/>
    <property type="match status" value="1"/>
</dbReference>
<evidence type="ECO:0000256" key="10">
    <source>
        <dbReference type="ARBA" id="ARBA00023242"/>
    </source>
</evidence>
<keyword evidence="14" id="KW-0732">Signal</keyword>
<dbReference type="SMART" id="SM00093">
    <property type="entry name" value="SERPIN"/>
    <property type="match status" value="1"/>
</dbReference>
<evidence type="ECO:0000256" key="9">
    <source>
        <dbReference type="ARBA" id="ARBA00022691"/>
    </source>
</evidence>
<dbReference type="STRING" id="240159.A0A4U5UWF1"/>
<name>A0A4U5UWF1_COLLU</name>